<keyword evidence="9" id="KW-1185">Reference proteome</keyword>
<dbReference type="Gene3D" id="1.20.1250.20">
    <property type="entry name" value="MFS general substrate transporter like domains"/>
    <property type="match status" value="1"/>
</dbReference>
<feature type="transmembrane region" description="Helical" evidence="6">
    <location>
        <begin position="137"/>
        <end position="158"/>
    </location>
</feature>
<feature type="transmembrane region" description="Helical" evidence="6">
    <location>
        <begin position="247"/>
        <end position="270"/>
    </location>
</feature>
<feature type="transmembrane region" description="Helical" evidence="6">
    <location>
        <begin position="50"/>
        <end position="70"/>
    </location>
</feature>
<dbReference type="RefSeq" id="WP_258797758.1">
    <property type="nucleotide sequence ID" value="NZ_JANTHX010000004.1"/>
</dbReference>
<dbReference type="Pfam" id="PF07690">
    <property type="entry name" value="MFS_1"/>
    <property type="match status" value="1"/>
</dbReference>
<dbReference type="InterPro" id="IPR020846">
    <property type="entry name" value="MFS_dom"/>
</dbReference>
<feature type="transmembrane region" description="Helical" evidence="6">
    <location>
        <begin position="164"/>
        <end position="186"/>
    </location>
</feature>
<gene>
    <name evidence="8" type="ORF">NUH29_04220</name>
</gene>
<evidence type="ECO:0000259" key="7">
    <source>
        <dbReference type="PROSITE" id="PS50850"/>
    </source>
</evidence>
<dbReference type="PROSITE" id="PS50850">
    <property type="entry name" value="MFS"/>
    <property type="match status" value="1"/>
</dbReference>
<evidence type="ECO:0000313" key="9">
    <source>
        <dbReference type="Proteomes" id="UP001205337"/>
    </source>
</evidence>
<keyword evidence="2" id="KW-1003">Cell membrane</keyword>
<feature type="transmembrane region" description="Helical" evidence="6">
    <location>
        <begin position="277"/>
        <end position="297"/>
    </location>
</feature>
<feature type="transmembrane region" description="Helical" evidence="6">
    <location>
        <begin position="303"/>
        <end position="326"/>
    </location>
</feature>
<evidence type="ECO:0000313" key="8">
    <source>
        <dbReference type="EMBL" id="MCS0498757.1"/>
    </source>
</evidence>
<feature type="transmembrane region" description="Helical" evidence="6">
    <location>
        <begin position="212"/>
        <end position="235"/>
    </location>
</feature>
<name>A0ABT1ZDI3_9MICO</name>
<evidence type="ECO:0000256" key="3">
    <source>
        <dbReference type="ARBA" id="ARBA00022692"/>
    </source>
</evidence>
<dbReference type="Proteomes" id="UP001205337">
    <property type="component" value="Unassembled WGS sequence"/>
</dbReference>
<evidence type="ECO:0000256" key="2">
    <source>
        <dbReference type="ARBA" id="ARBA00022475"/>
    </source>
</evidence>
<proteinExistence type="predicted"/>
<dbReference type="InterPro" id="IPR050189">
    <property type="entry name" value="MFS_Efflux_Transporters"/>
</dbReference>
<sequence>MSTSTTGFPFFRLLVLTGAIFASVSSEFLPTGLLPEMAAELQVSESQIGLLVTVFAGTVVLSTAPLTVLTRRYSRKWLMVLLLGVFALTNVLCAIAPSYWFLVGARIVGGLAHGLFWAVTGPYAARLVPKHQLARAISITNAGGTMAFILGVPLGTFLGHALGWRLAFVAMAAVVLVFMVFVIVYLPPVSHLVPLATGEIPLPARKDRSLPAVVIVCVTVVLIITGQNIFYTYIAPWAIQIGGIDEAGISGLLFAYGAAGAIGLALGGAFGDRYPRASVNVSLGGVVVAILLLGAFGTSAVPIVVGMILWSVFFGGVPALMHSRVLHSASERIRDLAAAWLTTAFNLAIGGGALLGGVLLDHLGIAVLPWVGAAVIALGLVFAASTDRVRMSLHR</sequence>
<feature type="domain" description="Major facilitator superfamily (MFS) profile" evidence="7">
    <location>
        <begin position="11"/>
        <end position="391"/>
    </location>
</feature>
<dbReference type="InterPro" id="IPR011701">
    <property type="entry name" value="MFS"/>
</dbReference>
<keyword evidence="5 6" id="KW-0472">Membrane</keyword>
<protein>
    <submittedName>
        <fullName evidence="8">MFS transporter</fullName>
    </submittedName>
</protein>
<feature type="transmembrane region" description="Helical" evidence="6">
    <location>
        <begin position="107"/>
        <end position="125"/>
    </location>
</feature>
<evidence type="ECO:0000256" key="1">
    <source>
        <dbReference type="ARBA" id="ARBA00004651"/>
    </source>
</evidence>
<evidence type="ECO:0000256" key="6">
    <source>
        <dbReference type="SAM" id="Phobius"/>
    </source>
</evidence>
<dbReference type="EMBL" id="JANTHX010000004">
    <property type="protein sequence ID" value="MCS0498757.1"/>
    <property type="molecule type" value="Genomic_DNA"/>
</dbReference>
<comment type="subcellular location">
    <subcellularLocation>
        <location evidence="1">Cell membrane</location>
        <topology evidence="1">Multi-pass membrane protein</topology>
    </subcellularLocation>
</comment>
<dbReference type="PANTHER" id="PTHR43124">
    <property type="entry name" value="PURINE EFFLUX PUMP PBUE"/>
    <property type="match status" value="1"/>
</dbReference>
<feature type="transmembrane region" description="Helical" evidence="6">
    <location>
        <begin position="77"/>
        <end position="101"/>
    </location>
</feature>
<dbReference type="SUPFAM" id="SSF103473">
    <property type="entry name" value="MFS general substrate transporter"/>
    <property type="match status" value="1"/>
</dbReference>
<reference evidence="8 9" key="1">
    <citation type="submission" date="2022-08" db="EMBL/GenBank/DDBJ databases">
        <authorList>
            <person name="Li F."/>
        </authorList>
    </citation>
    <scope>NUCLEOTIDE SEQUENCE [LARGE SCALE GENOMIC DNA]</scope>
    <source>
        <strain evidence="8 9">10F1B-8-1</strain>
    </source>
</reference>
<dbReference type="CDD" id="cd17324">
    <property type="entry name" value="MFS_NepI_like"/>
    <property type="match status" value="1"/>
</dbReference>
<dbReference type="PANTHER" id="PTHR43124:SF3">
    <property type="entry name" value="CHLORAMPHENICOL EFFLUX PUMP RV0191"/>
    <property type="match status" value="1"/>
</dbReference>
<comment type="caution">
    <text evidence="8">The sequence shown here is derived from an EMBL/GenBank/DDBJ whole genome shotgun (WGS) entry which is preliminary data.</text>
</comment>
<keyword evidence="3 6" id="KW-0812">Transmembrane</keyword>
<dbReference type="InterPro" id="IPR036259">
    <property type="entry name" value="MFS_trans_sf"/>
</dbReference>
<evidence type="ECO:0000256" key="4">
    <source>
        <dbReference type="ARBA" id="ARBA00022989"/>
    </source>
</evidence>
<feature type="transmembrane region" description="Helical" evidence="6">
    <location>
        <begin position="338"/>
        <end position="360"/>
    </location>
</feature>
<organism evidence="8 9">
    <name type="scientific">Protaetiibacter mangrovi</name>
    <dbReference type="NCBI Taxonomy" id="2970926"/>
    <lineage>
        <taxon>Bacteria</taxon>
        <taxon>Bacillati</taxon>
        <taxon>Actinomycetota</taxon>
        <taxon>Actinomycetes</taxon>
        <taxon>Micrococcales</taxon>
        <taxon>Microbacteriaceae</taxon>
        <taxon>Protaetiibacter</taxon>
    </lineage>
</organism>
<accession>A0ABT1ZDI3</accession>
<keyword evidence="4 6" id="KW-1133">Transmembrane helix</keyword>
<feature type="transmembrane region" description="Helical" evidence="6">
    <location>
        <begin position="366"/>
        <end position="385"/>
    </location>
</feature>
<evidence type="ECO:0000256" key="5">
    <source>
        <dbReference type="ARBA" id="ARBA00023136"/>
    </source>
</evidence>